<keyword evidence="2" id="KW-0479">Metal-binding</keyword>
<sequence>MRPWFYSPFKGEKDGLPREKAYWNFIQSSTRMAVERAFGILKGRWRILLKRNDMPLRNLPNIITASICLHNLCIIEDDEFDMDWAKAAEIELQEEANKALGNMHETDMFHVLESSLKEMREIQKKKPRAEETPFIEPEEKEEIENENDIDHQETKKERQDRMKDMLTDAYRVHELLAKSFYRAQLVDKTTIEFEGYNFDSE</sequence>
<dbReference type="InterPro" id="IPR027806">
    <property type="entry name" value="HARBI1_dom"/>
</dbReference>
<evidence type="ECO:0000259" key="4">
    <source>
        <dbReference type="Pfam" id="PF13359"/>
    </source>
</evidence>
<feature type="compositionally biased region" description="Basic and acidic residues" evidence="3">
    <location>
        <begin position="148"/>
        <end position="160"/>
    </location>
</feature>
<reference evidence="5" key="1">
    <citation type="submission" date="2020-02" db="EMBL/GenBank/DDBJ databases">
        <authorList>
            <person name="Meier V. D."/>
        </authorList>
    </citation>
    <scope>NUCLEOTIDE SEQUENCE</scope>
    <source>
        <strain evidence="5">AVDCRST_MAG96</strain>
    </source>
</reference>
<accession>A0A6J4T2P0</accession>
<proteinExistence type="predicted"/>
<dbReference type="AlphaFoldDB" id="A0A6J4T2P0"/>
<dbReference type="GO" id="GO:0046872">
    <property type="term" value="F:metal ion binding"/>
    <property type="evidence" value="ECO:0007669"/>
    <property type="project" value="UniProtKB-KW"/>
</dbReference>
<evidence type="ECO:0000256" key="1">
    <source>
        <dbReference type="ARBA" id="ARBA00001968"/>
    </source>
</evidence>
<evidence type="ECO:0000256" key="3">
    <source>
        <dbReference type="SAM" id="MobiDB-lite"/>
    </source>
</evidence>
<evidence type="ECO:0000256" key="2">
    <source>
        <dbReference type="ARBA" id="ARBA00022723"/>
    </source>
</evidence>
<dbReference type="EMBL" id="CADCVN010000983">
    <property type="protein sequence ID" value="CAA9512094.1"/>
    <property type="molecule type" value="Genomic_DNA"/>
</dbReference>
<feature type="domain" description="DDE Tnp4" evidence="4">
    <location>
        <begin position="4"/>
        <end position="71"/>
    </location>
</feature>
<feature type="compositionally biased region" description="Acidic residues" evidence="3">
    <location>
        <begin position="136"/>
        <end position="147"/>
    </location>
</feature>
<name>A0A6J4T2P0_9BACT</name>
<comment type="cofactor">
    <cofactor evidence="1">
        <name>a divalent metal cation</name>
        <dbReference type="ChEBI" id="CHEBI:60240"/>
    </cofactor>
</comment>
<evidence type="ECO:0000313" key="5">
    <source>
        <dbReference type="EMBL" id="CAA9512094.1"/>
    </source>
</evidence>
<protein>
    <recommendedName>
        <fullName evidence="4">DDE Tnp4 domain-containing protein</fullName>
    </recommendedName>
</protein>
<gene>
    <name evidence="5" type="ORF">AVDCRST_MAG96-2509</name>
</gene>
<organism evidence="5">
    <name type="scientific">uncultured Segetibacter sp</name>
    <dbReference type="NCBI Taxonomy" id="481133"/>
    <lineage>
        <taxon>Bacteria</taxon>
        <taxon>Pseudomonadati</taxon>
        <taxon>Bacteroidota</taxon>
        <taxon>Chitinophagia</taxon>
        <taxon>Chitinophagales</taxon>
        <taxon>Chitinophagaceae</taxon>
        <taxon>Segetibacter</taxon>
        <taxon>environmental samples</taxon>
    </lineage>
</organism>
<feature type="region of interest" description="Disordered" evidence="3">
    <location>
        <begin position="123"/>
        <end position="160"/>
    </location>
</feature>
<dbReference type="Pfam" id="PF13359">
    <property type="entry name" value="DDE_Tnp_4"/>
    <property type="match status" value="1"/>
</dbReference>